<dbReference type="SUPFAM" id="SSF49899">
    <property type="entry name" value="Concanavalin A-like lectins/glucanases"/>
    <property type="match status" value="1"/>
</dbReference>
<evidence type="ECO:0000259" key="6">
    <source>
        <dbReference type="PROSITE" id="PS51828"/>
    </source>
</evidence>
<keyword evidence="2" id="KW-0964">Secreted</keyword>
<dbReference type="Gene3D" id="3.10.100.10">
    <property type="entry name" value="Mannose-Binding Protein A, subunit A"/>
    <property type="match status" value="5"/>
</dbReference>
<dbReference type="SUPFAM" id="SSF56436">
    <property type="entry name" value="C-type lectin-like"/>
    <property type="match status" value="5"/>
</dbReference>
<protein>
    <submittedName>
        <fullName evidence="7">Uncharacterized protein</fullName>
    </submittedName>
</protein>
<dbReference type="EMBL" id="OX395141">
    <property type="protein sequence ID" value="CAI5795678.1"/>
    <property type="molecule type" value="Genomic_DNA"/>
</dbReference>
<reference evidence="7" key="1">
    <citation type="submission" date="2022-12" db="EMBL/GenBank/DDBJ databases">
        <authorList>
            <person name="Alioto T."/>
            <person name="Alioto T."/>
            <person name="Gomez Garrido J."/>
        </authorList>
    </citation>
    <scope>NUCLEOTIDE SEQUENCE</scope>
</reference>
<feature type="domain" description="C-type lectin" evidence="5">
    <location>
        <begin position="1371"/>
        <end position="1486"/>
    </location>
</feature>
<evidence type="ECO:0000256" key="3">
    <source>
        <dbReference type="ARBA" id="ARBA00023157"/>
    </source>
</evidence>
<accession>A0AA35LGN2</accession>
<evidence type="ECO:0000256" key="1">
    <source>
        <dbReference type="ARBA" id="ARBA00004613"/>
    </source>
</evidence>
<dbReference type="SMART" id="SM00034">
    <property type="entry name" value="CLECT"/>
    <property type="match status" value="5"/>
</dbReference>
<dbReference type="Proteomes" id="UP001178461">
    <property type="component" value="Chromosome 15"/>
</dbReference>
<dbReference type="InterPro" id="IPR016186">
    <property type="entry name" value="C-type_lectin-like/link_sf"/>
</dbReference>
<name>A0AA35LGN2_9SAUR</name>
<dbReference type="SMART" id="SM00159">
    <property type="entry name" value="PTX"/>
    <property type="match status" value="1"/>
</dbReference>
<feature type="domain" description="C-type lectin" evidence="5">
    <location>
        <begin position="1239"/>
        <end position="1353"/>
    </location>
</feature>
<dbReference type="InterPro" id="IPR050111">
    <property type="entry name" value="C-type_lectin/snaclec_domain"/>
</dbReference>
<dbReference type="InterPro" id="IPR001759">
    <property type="entry name" value="PTX_dom"/>
</dbReference>
<dbReference type="InterPro" id="IPR001304">
    <property type="entry name" value="C-type_lectin-like"/>
</dbReference>
<evidence type="ECO:0000259" key="5">
    <source>
        <dbReference type="PROSITE" id="PS50041"/>
    </source>
</evidence>
<feature type="domain" description="C-type lectin" evidence="5">
    <location>
        <begin position="798"/>
        <end position="909"/>
    </location>
</feature>
<dbReference type="Pfam" id="PF00354">
    <property type="entry name" value="Pentaxin"/>
    <property type="match status" value="1"/>
</dbReference>
<keyword evidence="8" id="KW-1185">Reference proteome</keyword>
<gene>
    <name evidence="7" type="ORF">PODLI_1B011502</name>
</gene>
<feature type="domain" description="C-type lectin" evidence="5">
    <location>
        <begin position="176"/>
        <end position="292"/>
    </location>
</feature>
<dbReference type="InterPro" id="IPR013320">
    <property type="entry name" value="ConA-like_dom_sf"/>
</dbReference>
<evidence type="ECO:0000313" key="7">
    <source>
        <dbReference type="EMBL" id="CAI5795678.1"/>
    </source>
</evidence>
<feature type="domain" description="C-type lectin" evidence="5">
    <location>
        <begin position="40"/>
        <end position="160"/>
    </location>
</feature>
<organism evidence="7 8">
    <name type="scientific">Podarcis lilfordi</name>
    <name type="common">Lilford's wall lizard</name>
    <dbReference type="NCBI Taxonomy" id="74358"/>
    <lineage>
        <taxon>Eukaryota</taxon>
        <taxon>Metazoa</taxon>
        <taxon>Chordata</taxon>
        <taxon>Craniata</taxon>
        <taxon>Vertebrata</taxon>
        <taxon>Euteleostomi</taxon>
        <taxon>Lepidosauria</taxon>
        <taxon>Squamata</taxon>
        <taxon>Bifurcata</taxon>
        <taxon>Unidentata</taxon>
        <taxon>Episquamata</taxon>
        <taxon>Laterata</taxon>
        <taxon>Lacertibaenia</taxon>
        <taxon>Lacertidae</taxon>
        <taxon>Podarcis</taxon>
    </lineage>
</organism>
<feature type="domain" description="Pentraxin (PTX)" evidence="6">
    <location>
        <begin position="445"/>
        <end position="658"/>
    </location>
</feature>
<sequence>MGSAALRRSEMHQKVVRVVLGLLFASSVLGLCPPRWILYRNELCLYIPAGSLVLSWSEARVFCRDQKADLVVIKDYHKQMFLTELSNNARENALHYWIGLAWREASSQLAWVDGTPLSQSWYRNWLQGHPKKERCTQLVGIYAGQWRDWDCGANVSFICEMPMKDALPGSVRKVPFRSHCYAFHFPSFRELRSWREAQSFCQESGEGLAIVGDEEQNTFLSDAFPEDGWQMWIGLRFGTSWRWSDSSAPPAYFRWHLGKAPEQVKDQCVVLSLQPTNMAQHGTWQTRPCNERPTTEITGFVCQHRYDFCGPPEPVYFPLPGGIGPHSTADVTFSFPGHSSCTLSLAGLHTDATHFRLSLESNATHVRGSVTTDLSGSLERKNFSGVPFSPGLFSTWSLFTYPDGLASFLDHQEHFRLSSDQDIPFANLGSLRIIGATVANASLEYRLSFDLHFPSSGSSLQLEDAIRRYLNNFTIGLWVRSQPAAAATSSRKMCLVSYALKWRQPEFALFLLSPSGLEFHIKGSVMFSGSLLGSLLDGSWHHVAVSVSSAPGYPSFKVFVDGFLWEPHFAESRSFLRKGLSLGGKLIIGQLEVGSRGTSLFVGDLSEVNLWDRALPEISIKQLAASRTRWKFPGNVVSWSTLVAKKPSSVQISTASQDPGTVFVWFGFLRLRGKQSALCTDPEQSLVYIELALDQRLKCAFWGLQPNGRLRNIADPPSCLQVAPDGVSLLSSSDCSTDTKSSFRLLPDQRLQNLHLGFCVFQGVIHTKLYLGKCTPQALYFVLDRDVYCPQSRAWRSRKDKCLFLVLDAALEWSQALKFCQRFHGGSLATLSNPQDLVWLQKELEVSVWTGLRSGRGLWHWADGAPFNKALQRFVLPQGPSDIETCMLALSSGFLKAEPCHRPHRWICQASHQSGSYMTFPEKSFYGAPSLDLSFPSLEAAKRQCSALGWGCDAVVSSAGGHRLARGTRLVALEDPDASSAAAVHVKTSCRPGFSGQDCQSMCPRCEPGLSCNPLTGLCDGFLRYREAAAAYASLKCLPLDDWVFEHGACMSLERYSRQDEAASACQRYLGATVQKARAGFAGGERRDSEPGSFRWACQRPEDVDLPSFREKLLLPQQGSAPQQRRASLQEAKDACYLRKEGCTGLLRLSGAYYLVAGTVLVDSPGSGAILYVKAACSPSFCGDGCRRRCSPCLSTSTYNPLTGQCDGRHLRCIRRFTPSCLHGLVSSRCPHAPGWWFWDGHCYYVEEHSFKNWQGAKAACQTYGKDVGLLTLSSAKEKAWIAAMVQKNSWTGLNDVDRDGTWTWAEGQAANLSSPWLADTQLATGGCLEIGPQGEGQVAASSCSELKPWVCEGPLAPRSSCPTEPGWSHWNGSCYFWDPSLASGWQEALHACRRFKNTELLHLTSPQEKDWVHSNFGGSFWTGLNDLKEESVFRWTTQEPLNEQMAQYLKDDMADGGLKDCVWFDSSTGLLSDASCKEEKPFLCKCSEATEWFDEQPGHGVAGEPSVLYPSAESLEQAKQDCLMEHSVCAAVLQTGTGFYLISSTDSIVTKPDSTLYRWTICAEGFSGPSCHRASAPPPRPACDCSGQFQTTAEKVCGVPVQTCVEDCQQMTTWSNCSLCLPACTDVTLMSGLDPEELALITMVQYKVLHSLNLTAEDERDRGNSSKIIYDAKYP</sequence>
<evidence type="ECO:0000313" key="8">
    <source>
        <dbReference type="Proteomes" id="UP001178461"/>
    </source>
</evidence>
<dbReference type="GO" id="GO:0005576">
    <property type="term" value="C:extracellular region"/>
    <property type="evidence" value="ECO:0007669"/>
    <property type="project" value="UniProtKB-SubCell"/>
</dbReference>
<dbReference type="PROSITE" id="PS00615">
    <property type="entry name" value="C_TYPE_LECTIN_1"/>
    <property type="match status" value="2"/>
</dbReference>
<evidence type="ECO:0000256" key="2">
    <source>
        <dbReference type="ARBA" id="ARBA00022525"/>
    </source>
</evidence>
<dbReference type="InterPro" id="IPR018378">
    <property type="entry name" value="C-type_lectin_CS"/>
</dbReference>
<evidence type="ECO:0000256" key="4">
    <source>
        <dbReference type="PROSITE-ProRule" id="PRU01172"/>
    </source>
</evidence>
<dbReference type="InterPro" id="IPR016187">
    <property type="entry name" value="CTDL_fold"/>
</dbReference>
<keyword evidence="3" id="KW-1015">Disulfide bond</keyword>
<dbReference type="CDD" id="cd00037">
    <property type="entry name" value="CLECT"/>
    <property type="match status" value="5"/>
</dbReference>
<dbReference type="Gene3D" id="2.60.120.200">
    <property type="match status" value="1"/>
</dbReference>
<dbReference type="PANTHER" id="PTHR22803">
    <property type="entry name" value="MANNOSE, PHOSPHOLIPASE, LECTIN RECEPTOR RELATED"/>
    <property type="match status" value="1"/>
</dbReference>
<comment type="caution">
    <text evidence="4">Lacks conserved residue(s) required for the propagation of feature annotation.</text>
</comment>
<dbReference type="PROSITE" id="PS51828">
    <property type="entry name" value="PTX_2"/>
    <property type="match status" value="1"/>
</dbReference>
<comment type="subcellular location">
    <subcellularLocation>
        <location evidence="1">Secreted</location>
    </subcellularLocation>
</comment>
<dbReference type="PROSITE" id="PS50041">
    <property type="entry name" value="C_TYPE_LECTIN_2"/>
    <property type="match status" value="5"/>
</dbReference>
<proteinExistence type="predicted"/>
<dbReference type="Pfam" id="PF00059">
    <property type="entry name" value="Lectin_C"/>
    <property type="match status" value="5"/>
</dbReference>